<evidence type="ECO:0000256" key="3">
    <source>
        <dbReference type="SAM" id="MobiDB-lite"/>
    </source>
</evidence>
<keyword evidence="2" id="KW-0479">Metal-binding</keyword>
<dbReference type="InterPro" id="IPR001878">
    <property type="entry name" value="Znf_CCHC"/>
</dbReference>
<organism evidence="6 7">
    <name type="scientific">Frankliniella fusca</name>
    <dbReference type="NCBI Taxonomy" id="407009"/>
    <lineage>
        <taxon>Eukaryota</taxon>
        <taxon>Metazoa</taxon>
        <taxon>Ecdysozoa</taxon>
        <taxon>Arthropoda</taxon>
        <taxon>Hexapoda</taxon>
        <taxon>Insecta</taxon>
        <taxon>Pterygota</taxon>
        <taxon>Neoptera</taxon>
        <taxon>Paraneoptera</taxon>
        <taxon>Thysanoptera</taxon>
        <taxon>Terebrantia</taxon>
        <taxon>Thripoidea</taxon>
        <taxon>Thripidae</taxon>
        <taxon>Frankliniella</taxon>
    </lineage>
</organism>
<dbReference type="FunFam" id="1.10.340.70:FF:000003">
    <property type="entry name" value="Protein CBG25708"/>
    <property type="match status" value="1"/>
</dbReference>
<reference evidence="6" key="1">
    <citation type="submission" date="2021-07" db="EMBL/GenBank/DDBJ databases">
        <authorList>
            <person name="Catto M.A."/>
            <person name="Jacobson A."/>
            <person name="Kennedy G."/>
            <person name="Labadie P."/>
            <person name="Hunt B.G."/>
            <person name="Srinivasan R."/>
        </authorList>
    </citation>
    <scope>NUCLEOTIDE SEQUENCE</scope>
    <source>
        <strain evidence="6">PL_HMW_Pooled</strain>
        <tissue evidence="6">Head</tissue>
    </source>
</reference>
<evidence type="ECO:0000256" key="2">
    <source>
        <dbReference type="PROSITE-ProRule" id="PRU00047"/>
    </source>
</evidence>
<evidence type="ECO:0000259" key="5">
    <source>
        <dbReference type="PROSITE" id="PS50994"/>
    </source>
</evidence>
<dbReference type="InterPro" id="IPR001584">
    <property type="entry name" value="Integrase_cat-core"/>
</dbReference>
<accession>A0AAE1LK02</accession>
<reference evidence="6" key="2">
    <citation type="journal article" date="2023" name="BMC Genomics">
        <title>Pest status, molecular evolution, and epigenetic factors derived from the genome assembly of Frankliniella fusca, a thysanopteran phytovirus vector.</title>
        <authorList>
            <person name="Catto M.A."/>
            <person name="Labadie P.E."/>
            <person name="Jacobson A.L."/>
            <person name="Kennedy G.G."/>
            <person name="Srinivasan R."/>
            <person name="Hunt B.G."/>
        </authorList>
    </citation>
    <scope>NUCLEOTIDE SEQUENCE</scope>
    <source>
        <strain evidence="6">PL_HMW_Pooled</strain>
    </source>
</reference>
<feature type="region of interest" description="Disordered" evidence="3">
    <location>
        <begin position="113"/>
        <end position="165"/>
    </location>
</feature>
<evidence type="ECO:0000313" key="7">
    <source>
        <dbReference type="Proteomes" id="UP001219518"/>
    </source>
</evidence>
<dbReference type="SUPFAM" id="SSF53098">
    <property type="entry name" value="Ribonuclease H-like"/>
    <property type="match status" value="1"/>
</dbReference>
<evidence type="ECO:0000313" key="6">
    <source>
        <dbReference type="EMBL" id="KAK3922548.1"/>
    </source>
</evidence>
<feature type="domain" description="Integrase catalytic" evidence="5">
    <location>
        <begin position="681"/>
        <end position="843"/>
    </location>
</feature>
<dbReference type="PROSITE" id="PS50994">
    <property type="entry name" value="INTEGRASE"/>
    <property type="match status" value="1"/>
</dbReference>
<protein>
    <recommendedName>
        <fullName evidence="1">RNA-directed DNA polymerase</fullName>
        <ecNumber evidence="1">2.7.7.49</ecNumber>
    </recommendedName>
</protein>
<dbReference type="EC" id="2.7.7.49" evidence="1"/>
<feature type="domain" description="CCHC-type" evidence="4">
    <location>
        <begin position="220"/>
        <end position="233"/>
    </location>
</feature>
<dbReference type="InterPro" id="IPR036397">
    <property type="entry name" value="RNaseH_sf"/>
</dbReference>
<proteinExistence type="predicted"/>
<keyword evidence="7" id="KW-1185">Reference proteome</keyword>
<evidence type="ECO:0000256" key="1">
    <source>
        <dbReference type="ARBA" id="ARBA00012493"/>
    </source>
</evidence>
<name>A0AAE1LK02_9NEOP</name>
<dbReference type="GO" id="GO:0008270">
    <property type="term" value="F:zinc ion binding"/>
    <property type="evidence" value="ECO:0007669"/>
    <property type="project" value="UniProtKB-KW"/>
</dbReference>
<dbReference type="AlphaFoldDB" id="A0AAE1LK02"/>
<evidence type="ECO:0000259" key="4">
    <source>
        <dbReference type="PROSITE" id="PS50158"/>
    </source>
</evidence>
<sequence length="950" mass="107986">MPLVAGFRFERWNNRTWEVSHCTSENYEAVIAEFRKYAEEKKSVTSIREAFFKRNQKPGEPFATWHTGLKNMIKDCEFLTIADSMLKDRLIGGTNDKRLKETLRGQPQLTLAQVESMSRSAETRRKEEAENSGTVDSVVTKQNKKRPFSQVSGGGSSGTQSSFRGHRGAFRGRYVQPCRGQYHRGGYWGGWIEQPPAPYDCKKCATRHGPRRCPAYNKECHRCGDTGHFEKVCSRGRAKKPRVETVTKIVEVVRVVEPPPKPVESVVVPVVKELAVPNPKVETPTRSAYLLDSFSTDEEVAMNLLSDHMEVNMVDTITEDGELRKLREYTEAIRLQGKHFVNFKLDCGSQVNIVPYDLFCELNSKGDYTLTQSSLRLEAFNQTMSPVEGSFMALAETKHGAASELEFVVTKSIKRPLLGIEACYDLNLVKRVNHPKEVSLVMGGNSVSELKDTFIAENRDVFEGLGQFKQTIHLEVNKDSPAGMCPPRRYSVAIGDRLKMRLKLLMYNPKVEYLPGKYMYLADLLSRNFIEDHVDDDPEMVEVVHEVTANLSISPGMLAELRAETSKDQGLQLNQQYYQRGWPLNKSSVSEAVWPYWKLRHDLFVEDGLVIYEEKVVVPLSLRPKVLKSLHAAHWGMEKTKARARQVVFWPGITNDIQTLVADCRVCERYSPANQREPLIPHAIPELRFQKVSADIMEFRAQPYLVVVDNYSKWLEIKILKSKSSSSVISVLREVFSTHGIPEIIFGDNNPLNSYECKQYAESIGSSIVTSSPEYPRTQILLSRMVRTSVPARSKALEPKVVDLGGIPQAMQQRVKSQHDRRARRKSVEFAVGQPIVYWRNRKWYKGTVVEKLQAPRSYLIRQVNGRVLRRNTWHLQKSTSKPDRFDEPPVEAYQFTVPRSVLQTPQPQLGGPKNFQGDETDILECGCRELWKADATSGLNDRSNASIST</sequence>
<dbReference type="InterPro" id="IPR041588">
    <property type="entry name" value="Integrase_H2C2"/>
</dbReference>
<dbReference type="InterPro" id="IPR012337">
    <property type="entry name" value="RNaseH-like_sf"/>
</dbReference>
<keyword evidence="2" id="KW-0862">Zinc</keyword>
<feature type="compositionally biased region" description="Polar residues" evidence="3">
    <location>
        <begin position="131"/>
        <end position="141"/>
    </location>
</feature>
<dbReference type="EMBL" id="JAHWGI010001094">
    <property type="protein sequence ID" value="KAK3922548.1"/>
    <property type="molecule type" value="Genomic_DNA"/>
</dbReference>
<dbReference type="GO" id="GO:0003964">
    <property type="term" value="F:RNA-directed DNA polymerase activity"/>
    <property type="evidence" value="ECO:0007669"/>
    <property type="project" value="UniProtKB-EC"/>
</dbReference>
<dbReference type="Proteomes" id="UP001219518">
    <property type="component" value="Unassembled WGS sequence"/>
</dbReference>
<keyword evidence="2" id="KW-0863">Zinc-finger</keyword>
<dbReference type="InterPro" id="IPR050951">
    <property type="entry name" value="Retrovirus_Pol_polyprotein"/>
</dbReference>
<dbReference type="Gene3D" id="1.10.340.70">
    <property type="match status" value="1"/>
</dbReference>
<dbReference type="GO" id="GO:0003676">
    <property type="term" value="F:nucleic acid binding"/>
    <property type="evidence" value="ECO:0007669"/>
    <property type="project" value="InterPro"/>
</dbReference>
<dbReference type="GO" id="GO:0015074">
    <property type="term" value="P:DNA integration"/>
    <property type="evidence" value="ECO:0007669"/>
    <property type="project" value="InterPro"/>
</dbReference>
<dbReference type="Gene3D" id="3.30.420.10">
    <property type="entry name" value="Ribonuclease H-like superfamily/Ribonuclease H"/>
    <property type="match status" value="1"/>
</dbReference>
<gene>
    <name evidence="6" type="ORF">KUF71_012005</name>
</gene>
<dbReference type="PANTHER" id="PTHR37984">
    <property type="entry name" value="PROTEIN CBG26694"/>
    <property type="match status" value="1"/>
</dbReference>
<comment type="caution">
    <text evidence="6">The sequence shown here is derived from an EMBL/GenBank/DDBJ whole genome shotgun (WGS) entry which is preliminary data.</text>
</comment>
<dbReference type="PANTHER" id="PTHR37984:SF7">
    <property type="entry name" value="INTEGRASE CATALYTIC DOMAIN-CONTAINING PROTEIN"/>
    <property type="match status" value="1"/>
</dbReference>
<dbReference type="Pfam" id="PF17921">
    <property type="entry name" value="Integrase_H2C2"/>
    <property type="match status" value="1"/>
</dbReference>
<dbReference type="PROSITE" id="PS50158">
    <property type="entry name" value="ZF_CCHC"/>
    <property type="match status" value="1"/>
</dbReference>